<dbReference type="Pfam" id="PF17149">
    <property type="entry name" value="CHASE5"/>
    <property type="match status" value="1"/>
</dbReference>
<accession>A0A1H4AZH1</accession>
<dbReference type="SUPFAM" id="SSF55874">
    <property type="entry name" value="ATPase domain of HSP90 chaperone/DNA topoisomerase II/histidine kinase"/>
    <property type="match status" value="1"/>
</dbReference>
<sequence length="641" mass="73069">MVSRVFSRFRFKRSAIAKKIILFIILFSSLVTLIGTSFQLYLEYQRDIRSVRNSVNQIENSYLDSIIESLWVANPKFLKIQLEGILRLSDIEHLEIRHNGQQVMEVGAVRTNKVIKAHYPLSREYRNEQIPLGDLTITASTAGVYQRLLDRLIVTMGTQAVKTFIVTLFMFLVFYYLVGRHLLALADYTEHLDFENFDRPLQLNRKKRRGKAIDEFDHLVGTFNTMRANLKKSFDRLQRSNDQLKNEVKEREATEKALFASQKQFMELSQEFQAILNGIPDALMLRNRNNEIVWANQGAAQLFDLDITELPGQHCYQLWGQRNDPCDFCSCDECFESGETKSIQITRTDGRIWEKKVFPIKNYQNEVEKVIVWNSDITEKQRLTEDAQRTGRLAALGELAAGVAHEINNPNSLILINAPLLQKAWNQVTPILDQYYQEHKDDSVAGLSYEEFAEVAPCLFEDMYEGALRIKRIVNDLKDFVRQDHYTEYEMIDLNEVVHAAIRLSGNSIKNATESFSLNCSDDLPKTLGRFQAIEQVVINLLLNACQSLTKSTQKLEISTWYDEDQQLNCIQVVDEGCGISSDNLEKITDPFFTTKRDSGGTGLGLSLSLKIVKEHCGALDFISGPGQGTIVTLSIPVTGG</sequence>
<dbReference type="InterPro" id="IPR000700">
    <property type="entry name" value="PAS-assoc_C"/>
</dbReference>
<dbReference type="Gene3D" id="3.30.565.10">
    <property type="entry name" value="Histidine kinase-like ATPase, C-terminal domain"/>
    <property type="match status" value="1"/>
</dbReference>
<evidence type="ECO:0000256" key="7">
    <source>
        <dbReference type="SAM" id="Coils"/>
    </source>
</evidence>
<dbReference type="InterPro" id="IPR036890">
    <property type="entry name" value="HATPase_C_sf"/>
</dbReference>
<keyword evidence="6" id="KW-0418">Kinase</keyword>
<dbReference type="SMART" id="SM00091">
    <property type="entry name" value="PAS"/>
    <property type="match status" value="1"/>
</dbReference>
<dbReference type="Proteomes" id="UP000199409">
    <property type="component" value="Unassembled WGS sequence"/>
</dbReference>
<evidence type="ECO:0000259" key="10">
    <source>
        <dbReference type="PROSITE" id="PS50113"/>
    </source>
</evidence>
<dbReference type="EC" id="2.7.13.3" evidence="3"/>
<dbReference type="InterPro" id="IPR003661">
    <property type="entry name" value="HisK_dim/P_dom"/>
</dbReference>
<feature type="domain" description="PAC" evidence="10">
    <location>
        <begin position="339"/>
        <end position="389"/>
    </location>
</feature>
<evidence type="ECO:0000256" key="3">
    <source>
        <dbReference type="ARBA" id="ARBA00012438"/>
    </source>
</evidence>
<keyword evidence="7" id="KW-0175">Coiled coil</keyword>
<dbReference type="InterPro" id="IPR033414">
    <property type="entry name" value="Sensor_dom"/>
</dbReference>
<dbReference type="CDD" id="cd00082">
    <property type="entry name" value="HisKA"/>
    <property type="match status" value="1"/>
</dbReference>
<evidence type="ECO:0000256" key="2">
    <source>
        <dbReference type="ARBA" id="ARBA00004370"/>
    </source>
</evidence>
<keyword evidence="13" id="KW-1185">Reference proteome</keyword>
<dbReference type="InterPro" id="IPR005467">
    <property type="entry name" value="His_kinase_dom"/>
</dbReference>
<dbReference type="InterPro" id="IPR004358">
    <property type="entry name" value="Sig_transdc_His_kin-like_C"/>
</dbReference>
<dbReference type="AlphaFoldDB" id="A0A1H4AZH1"/>
<proteinExistence type="predicted"/>
<dbReference type="PANTHER" id="PTHR43065">
    <property type="entry name" value="SENSOR HISTIDINE KINASE"/>
    <property type="match status" value="1"/>
</dbReference>
<evidence type="ECO:0000313" key="13">
    <source>
        <dbReference type="Proteomes" id="UP000199409"/>
    </source>
</evidence>
<dbReference type="InterPro" id="IPR035965">
    <property type="entry name" value="PAS-like_dom_sf"/>
</dbReference>
<evidence type="ECO:0000256" key="4">
    <source>
        <dbReference type="ARBA" id="ARBA00022553"/>
    </source>
</evidence>
<dbReference type="InterPro" id="IPR003660">
    <property type="entry name" value="HAMP_dom"/>
</dbReference>
<keyword evidence="8" id="KW-1133">Transmembrane helix</keyword>
<feature type="transmembrane region" description="Helical" evidence="8">
    <location>
        <begin position="20"/>
        <end position="42"/>
    </location>
</feature>
<dbReference type="InterPro" id="IPR003594">
    <property type="entry name" value="HATPase_dom"/>
</dbReference>
<feature type="domain" description="Histidine kinase" evidence="9">
    <location>
        <begin position="402"/>
        <end position="640"/>
    </location>
</feature>
<evidence type="ECO:0000256" key="6">
    <source>
        <dbReference type="ARBA" id="ARBA00022777"/>
    </source>
</evidence>
<dbReference type="CDD" id="cd00130">
    <property type="entry name" value="PAS"/>
    <property type="match status" value="1"/>
</dbReference>
<evidence type="ECO:0000313" key="12">
    <source>
        <dbReference type="EMBL" id="SEA41321.1"/>
    </source>
</evidence>
<evidence type="ECO:0000256" key="1">
    <source>
        <dbReference type="ARBA" id="ARBA00000085"/>
    </source>
</evidence>
<dbReference type="Gene3D" id="3.30.450.20">
    <property type="entry name" value="PAS domain"/>
    <property type="match status" value="1"/>
</dbReference>
<dbReference type="PROSITE" id="PS50885">
    <property type="entry name" value="HAMP"/>
    <property type="match status" value="1"/>
</dbReference>
<evidence type="ECO:0000259" key="9">
    <source>
        <dbReference type="PROSITE" id="PS50109"/>
    </source>
</evidence>
<dbReference type="Pfam" id="PF13426">
    <property type="entry name" value="PAS_9"/>
    <property type="match status" value="1"/>
</dbReference>
<comment type="catalytic activity">
    <reaction evidence="1">
        <text>ATP + protein L-histidine = ADP + protein N-phospho-L-histidine.</text>
        <dbReference type="EC" id="2.7.13.3"/>
    </reaction>
</comment>
<dbReference type="GO" id="GO:0000155">
    <property type="term" value="F:phosphorelay sensor kinase activity"/>
    <property type="evidence" value="ECO:0007669"/>
    <property type="project" value="InterPro"/>
</dbReference>
<dbReference type="Gene3D" id="1.10.287.130">
    <property type="match status" value="1"/>
</dbReference>
<comment type="subcellular location">
    <subcellularLocation>
        <location evidence="2">Membrane</location>
    </subcellularLocation>
</comment>
<name>A0A1H4AZH1_9BACT</name>
<dbReference type="PANTHER" id="PTHR43065:SF42">
    <property type="entry name" value="TWO-COMPONENT SENSOR PPRA"/>
    <property type="match status" value="1"/>
</dbReference>
<protein>
    <recommendedName>
        <fullName evidence="3">histidine kinase</fullName>
        <ecNumber evidence="3">2.7.13.3</ecNumber>
    </recommendedName>
</protein>
<dbReference type="Gene3D" id="6.10.340.10">
    <property type="match status" value="1"/>
</dbReference>
<dbReference type="EMBL" id="FNQN01000005">
    <property type="protein sequence ID" value="SEA41321.1"/>
    <property type="molecule type" value="Genomic_DNA"/>
</dbReference>
<keyword evidence="8" id="KW-0812">Transmembrane</keyword>
<dbReference type="RefSeq" id="WP_175498345.1">
    <property type="nucleotide sequence ID" value="NZ_FNQN01000005.1"/>
</dbReference>
<evidence type="ECO:0000256" key="5">
    <source>
        <dbReference type="ARBA" id="ARBA00022679"/>
    </source>
</evidence>
<feature type="coiled-coil region" evidence="7">
    <location>
        <begin position="227"/>
        <end position="257"/>
    </location>
</feature>
<feature type="domain" description="HAMP" evidence="11">
    <location>
        <begin position="176"/>
        <end position="235"/>
    </location>
</feature>
<keyword evidence="4" id="KW-0597">Phosphoprotein</keyword>
<keyword evidence="5" id="KW-0808">Transferase</keyword>
<dbReference type="SMART" id="SM00387">
    <property type="entry name" value="HATPase_c"/>
    <property type="match status" value="1"/>
</dbReference>
<gene>
    <name evidence="12" type="ORF">SAMN05660420_02056</name>
</gene>
<evidence type="ECO:0000259" key="11">
    <source>
        <dbReference type="PROSITE" id="PS50885"/>
    </source>
</evidence>
<keyword evidence="8" id="KW-0472">Membrane</keyword>
<dbReference type="PRINTS" id="PR00344">
    <property type="entry name" value="BCTRLSENSOR"/>
</dbReference>
<evidence type="ECO:0000256" key="8">
    <source>
        <dbReference type="SAM" id="Phobius"/>
    </source>
</evidence>
<dbReference type="PROSITE" id="PS50113">
    <property type="entry name" value="PAC"/>
    <property type="match status" value="1"/>
</dbReference>
<dbReference type="Pfam" id="PF02518">
    <property type="entry name" value="HATPase_c"/>
    <property type="match status" value="1"/>
</dbReference>
<dbReference type="InterPro" id="IPR000014">
    <property type="entry name" value="PAS"/>
</dbReference>
<organism evidence="12 13">
    <name type="scientific">Desulfuromusa kysingii</name>
    <dbReference type="NCBI Taxonomy" id="37625"/>
    <lineage>
        <taxon>Bacteria</taxon>
        <taxon>Pseudomonadati</taxon>
        <taxon>Thermodesulfobacteriota</taxon>
        <taxon>Desulfuromonadia</taxon>
        <taxon>Desulfuromonadales</taxon>
        <taxon>Geopsychrobacteraceae</taxon>
        <taxon>Desulfuromusa</taxon>
    </lineage>
</organism>
<dbReference type="GO" id="GO:0016020">
    <property type="term" value="C:membrane"/>
    <property type="evidence" value="ECO:0007669"/>
    <property type="project" value="UniProtKB-SubCell"/>
</dbReference>
<dbReference type="STRING" id="37625.SAMN05660420_02056"/>
<dbReference type="PROSITE" id="PS50109">
    <property type="entry name" value="HIS_KIN"/>
    <property type="match status" value="1"/>
</dbReference>
<feature type="transmembrane region" description="Helical" evidence="8">
    <location>
        <begin position="160"/>
        <end position="178"/>
    </location>
</feature>
<dbReference type="SUPFAM" id="SSF55785">
    <property type="entry name" value="PYP-like sensor domain (PAS domain)"/>
    <property type="match status" value="1"/>
</dbReference>
<dbReference type="SUPFAM" id="SSF47384">
    <property type="entry name" value="Homodimeric domain of signal transducing histidine kinase"/>
    <property type="match status" value="1"/>
</dbReference>
<dbReference type="InterPro" id="IPR036097">
    <property type="entry name" value="HisK_dim/P_sf"/>
</dbReference>
<reference evidence="12 13" key="1">
    <citation type="submission" date="2016-10" db="EMBL/GenBank/DDBJ databases">
        <authorList>
            <person name="de Groot N.N."/>
        </authorList>
    </citation>
    <scope>NUCLEOTIDE SEQUENCE [LARGE SCALE GENOMIC DNA]</scope>
    <source>
        <strain evidence="12 13">DSM 7343</strain>
    </source>
</reference>